<protein>
    <submittedName>
        <fullName evidence="1">Uncharacterized protein</fullName>
    </submittedName>
</protein>
<gene>
    <name evidence="1" type="ORF">CC77DRAFT_1048374</name>
</gene>
<dbReference type="Proteomes" id="UP000077248">
    <property type="component" value="Unassembled WGS sequence"/>
</dbReference>
<sequence length="417" mass="48086">MYTCKTIAVEMRGVAFNNNAIHFNTAQITGRCTPRTRHFGHLLEEIYIARISILPHARPFITNFVADKVIELFPQSENLIRHLQTTTEKKCRHYEQLDSFKFKEDQDMTDLYSPHPKPWCLPSKHEVAALEKRLPLRGTWPAREPVRDSTKYYTSAASQAARFLLSLSRQNRAQIRNIELHEKHACIAYSECHARALIPYAVGNPNLRIVRRVDLWNTVLASERLSRLETHRCSFGRGRTPLEDMERMDVTRSVVPWLMEASALASIGTPIKSFSLIFEGETNAIQPVFDMLIEDAIWQDALQQWSGHGIVPSSAQRNGTGYRSYYCYLFKGYPEMMKDVVNGTGLVSFEHCYAQGWDPERILSMNSNCQGMHDWWLQWKSSRLLQYVAPPLPRTWQTILTGYLCQDENTAQGERDI</sequence>
<dbReference type="KEGG" id="aalt:CC77DRAFT_1048374"/>
<dbReference type="RefSeq" id="XP_018388926.1">
    <property type="nucleotide sequence ID" value="XM_018527530.1"/>
</dbReference>
<name>A0A177DUR6_ALTAL</name>
<accession>A0A177DUR6</accession>
<dbReference type="GeneID" id="29113124"/>
<dbReference type="EMBL" id="KV441473">
    <property type="protein sequence ID" value="OAG23505.1"/>
    <property type="molecule type" value="Genomic_DNA"/>
</dbReference>
<proteinExistence type="predicted"/>
<dbReference type="VEuPathDB" id="FungiDB:CC77DRAFT_1048374"/>
<evidence type="ECO:0000313" key="1">
    <source>
        <dbReference type="EMBL" id="OAG23505.1"/>
    </source>
</evidence>
<dbReference type="AlphaFoldDB" id="A0A177DUR6"/>
<evidence type="ECO:0000313" key="2">
    <source>
        <dbReference type="Proteomes" id="UP000077248"/>
    </source>
</evidence>
<reference evidence="1 2" key="1">
    <citation type="submission" date="2016-05" db="EMBL/GenBank/DDBJ databases">
        <title>Comparative analysis of secretome profiles of manganese(II)-oxidizing ascomycete fungi.</title>
        <authorList>
            <consortium name="DOE Joint Genome Institute"/>
            <person name="Zeiner C.A."/>
            <person name="Purvine S.O."/>
            <person name="Zink E.M."/>
            <person name="Wu S."/>
            <person name="Pasa-Tolic L."/>
            <person name="Chaput D.L."/>
            <person name="Haridas S."/>
            <person name="Grigoriev I.V."/>
            <person name="Santelli C.M."/>
            <person name="Hansel C.M."/>
        </authorList>
    </citation>
    <scope>NUCLEOTIDE SEQUENCE [LARGE SCALE GENOMIC DNA]</scope>
    <source>
        <strain evidence="1 2">SRC1lrK2f</strain>
    </source>
</reference>
<organism evidence="1 2">
    <name type="scientific">Alternaria alternata</name>
    <name type="common">Alternaria rot fungus</name>
    <name type="synonym">Torula alternata</name>
    <dbReference type="NCBI Taxonomy" id="5599"/>
    <lineage>
        <taxon>Eukaryota</taxon>
        <taxon>Fungi</taxon>
        <taxon>Dikarya</taxon>
        <taxon>Ascomycota</taxon>
        <taxon>Pezizomycotina</taxon>
        <taxon>Dothideomycetes</taxon>
        <taxon>Pleosporomycetidae</taxon>
        <taxon>Pleosporales</taxon>
        <taxon>Pleosporineae</taxon>
        <taxon>Pleosporaceae</taxon>
        <taxon>Alternaria</taxon>
        <taxon>Alternaria sect. Alternaria</taxon>
        <taxon>Alternaria alternata complex</taxon>
    </lineage>
</organism>
<keyword evidence="2" id="KW-1185">Reference proteome</keyword>